<reference evidence="1 2" key="1">
    <citation type="submission" date="2010-09" db="EMBL/GenBank/DDBJ databases">
        <authorList>
            <person name="Durkin A.S."/>
            <person name="Madupu R."/>
            <person name="Torralba M."/>
            <person name="Gillis M."/>
            <person name="Methe B."/>
            <person name="Sutton G."/>
            <person name="Nelson K.E."/>
        </authorList>
    </citation>
    <scope>NUCLEOTIDE SEQUENCE [LARGE SCALE GENOMIC DNA]</scope>
    <source>
        <strain evidence="1 2">LactinV 01V1-a</strain>
    </source>
</reference>
<name>E1NUI6_9LACO</name>
<comment type="caution">
    <text evidence="1">The sequence shown here is derived from an EMBL/GenBank/DDBJ whole genome shotgun (WGS) entry which is preliminary data.</text>
</comment>
<proteinExistence type="predicted"/>
<dbReference type="InterPro" id="IPR025354">
    <property type="entry name" value="DUF4258"/>
</dbReference>
<dbReference type="EMBL" id="AEHQ01000076">
    <property type="protein sequence ID" value="EFO70277.1"/>
    <property type="molecule type" value="Genomic_DNA"/>
</dbReference>
<dbReference type="Proteomes" id="UP000003648">
    <property type="component" value="Unassembled WGS sequence"/>
</dbReference>
<organism evidence="1 2">
    <name type="scientific">Lactobacillus iners LactinV 01V1-a</name>
    <dbReference type="NCBI Taxonomy" id="879297"/>
    <lineage>
        <taxon>Bacteria</taxon>
        <taxon>Bacillati</taxon>
        <taxon>Bacillota</taxon>
        <taxon>Bacilli</taxon>
        <taxon>Lactobacillales</taxon>
        <taxon>Lactobacillaceae</taxon>
        <taxon>Lactobacillus</taxon>
    </lineage>
</organism>
<accession>E1NUI6</accession>
<sequence length="81" mass="9526">MFVKTAHAKIRQSQRNISNIDIEKALRNPIHKESIITDELGRKSQKIIGDFTTVVINPDTMEVITTYPTKKSKRQRYLKWR</sequence>
<evidence type="ECO:0008006" key="3">
    <source>
        <dbReference type="Google" id="ProtNLM"/>
    </source>
</evidence>
<protein>
    <recommendedName>
        <fullName evidence="3">DUF4258 domain-containing protein</fullName>
    </recommendedName>
</protein>
<dbReference type="AlphaFoldDB" id="E1NUI6"/>
<evidence type="ECO:0000313" key="1">
    <source>
        <dbReference type="EMBL" id="EFO70277.1"/>
    </source>
</evidence>
<dbReference type="Pfam" id="PF14076">
    <property type="entry name" value="DUF4258"/>
    <property type="match status" value="1"/>
</dbReference>
<gene>
    <name evidence="1" type="ORF">HMPREF9211_0851</name>
</gene>
<evidence type="ECO:0000313" key="2">
    <source>
        <dbReference type="Proteomes" id="UP000003648"/>
    </source>
</evidence>